<protein>
    <submittedName>
        <fullName evidence="1">Uncharacterized protein</fullName>
    </submittedName>
</protein>
<accession>A0ACC2PDI1</accession>
<dbReference type="Proteomes" id="UP001239111">
    <property type="component" value="Chromosome 1"/>
</dbReference>
<gene>
    <name evidence="1" type="ORF">QAD02_017417</name>
</gene>
<reference evidence="1" key="1">
    <citation type="submission" date="2023-04" db="EMBL/GenBank/DDBJ databases">
        <title>A chromosome-level genome assembly of the parasitoid wasp Eretmocerus hayati.</title>
        <authorList>
            <person name="Zhong Y."/>
            <person name="Liu S."/>
            <person name="Liu Y."/>
        </authorList>
    </citation>
    <scope>NUCLEOTIDE SEQUENCE</scope>
    <source>
        <strain evidence="1">ZJU_SS_LIU_2023</strain>
    </source>
</reference>
<organism evidence="1 2">
    <name type="scientific">Eretmocerus hayati</name>
    <dbReference type="NCBI Taxonomy" id="131215"/>
    <lineage>
        <taxon>Eukaryota</taxon>
        <taxon>Metazoa</taxon>
        <taxon>Ecdysozoa</taxon>
        <taxon>Arthropoda</taxon>
        <taxon>Hexapoda</taxon>
        <taxon>Insecta</taxon>
        <taxon>Pterygota</taxon>
        <taxon>Neoptera</taxon>
        <taxon>Endopterygota</taxon>
        <taxon>Hymenoptera</taxon>
        <taxon>Apocrita</taxon>
        <taxon>Proctotrupomorpha</taxon>
        <taxon>Chalcidoidea</taxon>
        <taxon>Aphelinidae</taxon>
        <taxon>Aphelininae</taxon>
        <taxon>Eretmocerus</taxon>
    </lineage>
</organism>
<dbReference type="EMBL" id="CM056741">
    <property type="protein sequence ID" value="KAJ8681625.1"/>
    <property type="molecule type" value="Genomic_DNA"/>
</dbReference>
<evidence type="ECO:0000313" key="2">
    <source>
        <dbReference type="Proteomes" id="UP001239111"/>
    </source>
</evidence>
<feature type="non-terminal residue" evidence="1">
    <location>
        <position position="1"/>
    </location>
</feature>
<proteinExistence type="predicted"/>
<comment type="caution">
    <text evidence="1">The sequence shown here is derived from an EMBL/GenBank/DDBJ whole genome shotgun (WGS) entry which is preliminary data.</text>
</comment>
<keyword evidence="2" id="KW-1185">Reference proteome</keyword>
<name>A0ACC2PDI1_9HYME</name>
<evidence type="ECO:0000313" key="1">
    <source>
        <dbReference type="EMBL" id="KAJ8681625.1"/>
    </source>
</evidence>
<sequence length="866" mass="94539">MRRRRCLPRPPRILPPLMLLGFYLLLFRGCEAAGRLYLAQHDDSFSSVTHRSFALGSGSPSEVQVQHFDREPGDQTAVVGSEVTLPCRVVNLKGPIQWTKDEFGLGAVRNLTGFERYAMIGSDEEGDFSLRILPVELEDDGIYQCQVAPTNDGQPGLRSKLARLSVLVPPKKPKITQGNFLITTEDRKLVLECISEAGKPPAEITWIDGLGTVLNEGIETQQLPYNDGPLYTVKSILTITPRKEHDNTTFTCQSQNAADRTPQNAKLRLEVRYAPKVSLKIMSRMLQHDRVREGSELRFKCHAEANPPKMDYKWFINDKMVVGDYKTDMVIHNVTRDYHDAIVKCEVSNDVGKSEETKTLDVTYGPVFRSSPKSVQSHYGATELMHCDVEGNPPPELYWTFEEVERIVAVGSNVSVVVRPETAGRYFCHARVSGFPEQTASASIYIRAPPTILSQRTQYVPDEGLVKVQCVAMSVPRADSVQWSFGGRELDFSSNNTPFHRFEEYEPERVVSTLTLLEPISMYFGDYNCTVSNAYGTDSALIKLTTHALIPVDWHLILIVAGLVVCVVLVGIIIALILNCRGGSDNKPIQHKTPQVHENDMQETDSNADRYRESDRSSNLSDVKADIRAGSSVSNAESVTALDSEGEGSTRGGVNALAGLAGPVPNPMAGFRYSADYTEPSFPPKSNDGSNNNGYVPYVDYSRDYMPPATAATHQIGSSLGLMAASRESLSRISPAGGVSAQLANTKKLGLVSASGHHTPPAHTPNSGSTQTNLIDPRFSATYGNPYLRMTAAEQLRHATHTAIPGVTPAPPPYTQAMRMNNLNALNGAGPQAPLSAHYITGGPNGGVATVKRTAAAVQSGLATHV</sequence>